<dbReference type="Proteomes" id="UP000288351">
    <property type="component" value="Unassembled WGS sequence"/>
</dbReference>
<sequence>MIATGAPRRRGVTDVARVGPTGVDARFAEPLRGRGIGNDT</sequence>
<protein>
    <submittedName>
        <fullName evidence="1">Uncharacterized protein</fullName>
    </submittedName>
</protein>
<dbReference type="EMBL" id="BHXC01000007">
    <property type="protein sequence ID" value="GCB94202.1"/>
    <property type="molecule type" value="Genomic_DNA"/>
</dbReference>
<reference evidence="1 2" key="1">
    <citation type="journal article" date="2019" name="Microbiol. Resour. Announc.">
        <title>Draft Genome Sequence of the Most Traditional epsilon-Poly-l-Lysine Producer, Streptomyces albulus NBRC14147.</title>
        <authorList>
            <person name="Yamanaka K."/>
            <person name="Hamano Y."/>
        </authorList>
    </citation>
    <scope>NUCLEOTIDE SEQUENCE [LARGE SCALE GENOMIC DNA]</scope>
    <source>
        <strain evidence="1 2">NBRC 14147</strain>
    </source>
</reference>
<name>A0A401R9B2_STRNR</name>
<proteinExistence type="predicted"/>
<evidence type="ECO:0000313" key="1">
    <source>
        <dbReference type="EMBL" id="GCB94202.1"/>
    </source>
</evidence>
<gene>
    <name evidence="1" type="ORF">SALB_07000</name>
</gene>
<dbReference type="AlphaFoldDB" id="A0A401R9B2"/>
<comment type="caution">
    <text evidence="1">The sequence shown here is derived from an EMBL/GenBank/DDBJ whole genome shotgun (WGS) entry which is preliminary data.</text>
</comment>
<evidence type="ECO:0000313" key="2">
    <source>
        <dbReference type="Proteomes" id="UP000288351"/>
    </source>
</evidence>
<organism evidence="1 2">
    <name type="scientific">Streptomyces noursei</name>
    <name type="common">Streptomyces albulus</name>
    <dbReference type="NCBI Taxonomy" id="1971"/>
    <lineage>
        <taxon>Bacteria</taxon>
        <taxon>Bacillati</taxon>
        <taxon>Actinomycetota</taxon>
        <taxon>Actinomycetes</taxon>
        <taxon>Kitasatosporales</taxon>
        <taxon>Streptomycetaceae</taxon>
        <taxon>Streptomyces</taxon>
    </lineage>
</organism>
<accession>A0A401R9B2</accession>